<keyword evidence="3" id="KW-0547">Nucleotide-binding</keyword>
<dbReference type="Pfam" id="PF00005">
    <property type="entry name" value="ABC_tran"/>
    <property type="match status" value="1"/>
</dbReference>
<evidence type="ECO:0000256" key="1">
    <source>
        <dbReference type="ARBA" id="ARBA00005417"/>
    </source>
</evidence>
<comment type="similarity">
    <text evidence="1">Belongs to the ABC transporter superfamily.</text>
</comment>
<dbReference type="InterPro" id="IPR017871">
    <property type="entry name" value="ABC_transporter-like_CS"/>
</dbReference>
<dbReference type="PROSITE" id="PS00211">
    <property type="entry name" value="ABC_TRANSPORTER_1"/>
    <property type="match status" value="1"/>
</dbReference>
<dbReference type="InterPro" id="IPR027417">
    <property type="entry name" value="P-loop_NTPase"/>
</dbReference>
<keyword evidence="2" id="KW-0813">Transport</keyword>
<protein>
    <submittedName>
        <fullName evidence="6">FunT5</fullName>
    </submittedName>
</protein>
<accession>A0A2U9KD23</accession>
<dbReference type="PANTHER" id="PTHR43335:SF4">
    <property type="entry name" value="ABC TRANSPORTER, ATP-BINDING PROTEIN"/>
    <property type="match status" value="1"/>
</dbReference>
<keyword evidence="4" id="KW-0067">ATP-binding</keyword>
<dbReference type="EMBL" id="MH203088">
    <property type="protein sequence ID" value="AWS27354.1"/>
    <property type="molecule type" value="Genomic_DNA"/>
</dbReference>
<dbReference type="PROSITE" id="PS50893">
    <property type="entry name" value="ABC_TRANSPORTER_2"/>
    <property type="match status" value="1"/>
</dbReference>
<dbReference type="SMART" id="SM00382">
    <property type="entry name" value="AAA"/>
    <property type="match status" value="1"/>
</dbReference>
<dbReference type="Gene3D" id="3.40.50.300">
    <property type="entry name" value="P-loop containing nucleotide triphosphate hydrolases"/>
    <property type="match status" value="1"/>
</dbReference>
<evidence type="ECO:0000256" key="4">
    <source>
        <dbReference type="ARBA" id="ARBA00022840"/>
    </source>
</evidence>
<evidence type="ECO:0000259" key="5">
    <source>
        <dbReference type="PROSITE" id="PS50893"/>
    </source>
</evidence>
<dbReference type="InterPro" id="IPR003593">
    <property type="entry name" value="AAA+_ATPase"/>
</dbReference>
<dbReference type="AlphaFoldDB" id="A0A2U9KD23"/>
<proteinExistence type="inferred from homology"/>
<dbReference type="SUPFAM" id="SSF52540">
    <property type="entry name" value="P-loop containing nucleoside triphosphate hydrolases"/>
    <property type="match status" value="1"/>
</dbReference>
<reference evidence="6" key="1">
    <citation type="submission" date="2018-04" db="EMBL/GenBank/DDBJ databases">
        <title>Secondary Metabolite Response of Diverse Hypogean Actinomycetes to Chemical and Biological Stimuli.</title>
        <authorList>
            <person name="Covington B.C."/>
            <person name="Spraggins J.M."/>
            <person name="Ynigex-Gutierrez A.E."/>
            <person name="Bachmann B.O."/>
        </authorList>
    </citation>
    <scope>NUCLEOTIDE SEQUENCE</scope>
    <source>
        <strain evidence="6">Kd35</strain>
    </source>
</reference>
<sequence length="329" mass="35577">MTVGRRGSSDRGQTRRQGWFCHPFHVIEVRELTKRYGSTLALDRLSFQAHPGRVTGFLGPNGAGKSTTLRVIVGLHDATSGVALVNGRRYAEISRPLYEVGALLDAGAVHPGRTAFNQLACLARSHRIGSSRIMTLLEQVGLQDVAHKRIGGFSLGMRQRLGIAAALLGDPGVVLLDEPVNGLDAEGIRWARDLMRTLASEGRTVLLSSHLMSEMAQTVDHVLIIGRGRLIAETSMEDLARRFRRDILVRSPGHVELGRILQGAGASVSFGPQSSLAVTGADTATIGDLAAEHRIPIHELTPRSATLEDVYLEMTDEAADYRAGGRRSQ</sequence>
<organism evidence="6">
    <name type="scientific">Streptosporangium sp. KD35</name>
    <dbReference type="NCBI Taxonomy" id="2162663"/>
    <lineage>
        <taxon>Bacteria</taxon>
        <taxon>Bacillati</taxon>
        <taxon>Actinomycetota</taxon>
        <taxon>Actinomycetes</taxon>
        <taxon>Streptosporangiales</taxon>
        <taxon>Streptosporangiaceae</taxon>
        <taxon>Streptosporangium</taxon>
    </lineage>
</organism>
<feature type="domain" description="ABC transporter" evidence="5">
    <location>
        <begin position="27"/>
        <end position="252"/>
    </location>
</feature>
<dbReference type="GO" id="GO:0016887">
    <property type="term" value="F:ATP hydrolysis activity"/>
    <property type="evidence" value="ECO:0007669"/>
    <property type="project" value="InterPro"/>
</dbReference>
<dbReference type="PANTHER" id="PTHR43335">
    <property type="entry name" value="ABC TRANSPORTER, ATP-BINDING PROTEIN"/>
    <property type="match status" value="1"/>
</dbReference>
<evidence type="ECO:0000256" key="3">
    <source>
        <dbReference type="ARBA" id="ARBA00022741"/>
    </source>
</evidence>
<dbReference type="InterPro" id="IPR003439">
    <property type="entry name" value="ABC_transporter-like_ATP-bd"/>
</dbReference>
<evidence type="ECO:0000313" key="6">
    <source>
        <dbReference type="EMBL" id="AWS27354.1"/>
    </source>
</evidence>
<dbReference type="GO" id="GO:0005524">
    <property type="term" value="F:ATP binding"/>
    <property type="evidence" value="ECO:0007669"/>
    <property type="project" value="UniProtKB-KW"/>
</dbReference>
<name>A0A2U9KD23_9ACTN</name>
<evidence type="ECO:0000256" key="2">
    <source>
        <dbReference type="ARBA" id="ARBA00022448"/>
    </source>
</evidence>